<evidence type="ECO:0000259" key="6">
    <source>
        <dbReference type="PROSITE" id="PS50103"/>
    </source>
</evidence>
<protein>
    <recommendedName>
        <fullName evidence="6">C3H1-type domain-containing protein</fullName>
    </recommendedName>
</protein>
<reference evidence="7" key="1">
    <citation type="submission" date="2020-08" db="EMBL/GenBank/DDBJ databases">
        <title>Plant Genome Project.</title>
        <authorList>
            <person name="Zhang R.-G."/>
        </authorList>
    </citation>
    <scope>NUCLEOTIDE SEQUENCE</scope>
    <source>
        <strain evidence="7">WSP0</strain>
        <tissue evidence="7">Leaf</tissue>
    </source>
</reference>
<feature type="region of interest" description="Disordered" evidence="5">
    <location>
        <begin position="325"/>
        <end position="362"/>
    </location>
</feature>
<dbReference type="SUPFAM" id="SSF90229">
    <property type="entry name" value="CCCH zinc finger"/>
    <property type="match status" value="1"/>
</dbReference>
<evidence type="ECO:0000256" key="1">
    <source>
        <dbReference type="ARBA" id="ARBA00022723"/>
    </source>
</evidence>
<feature type="domain" description="C3H1-type" evidence="6">
    <location>
        <begin position="207"/>
        <end position="235"/>
    </location>
</feature>
<feature type="compositionally biased region" description="Low complexity" evidence="5">
    <location>
        <begin position="325"/>
        <end position="334"/>
    </location>
</feature>
<dbReference type="InterPro" id="IPR029063">
    <property type="entry name" value="SAM-dependent_MTases_sf"/>
</dbReference>
<dbReference type="InterPro" id="IPR000571">
    <property type="entry name" value="Znf_CCCH"/>
</dbReference>
<dbReference type="GO" id="GO:0008757">
    <property type="term" value="F:S-adenosylmethionine-dependent methyltransferase activity"/>
    <property type="evidence" value="ECO:0007669"/>
    <property type="project" value="InterPro"/>
</dbReference>
<dbReference type="Gene3D" id="2.30.30.1190">
    <property type="match status" value="1"/>
</dbReference>
<feature type="zinc finger region" description="C3H1-type" evidence="4">
    <location>
        <begin position="207"/>
        <end position="235"/>
    </location>
</feature>
<evidence type="ECO:0000256" key="4">
    <source>
        <dbReference type="PROSITE-ProRule" id="PRU00723"/>
    </source>
</evidence>
<organism evidence="7 8">
    <name type="scientific">Rhododendron griersonianum</name>
    <dbReference type="NCBI Taxonomy" id="479676"/>
    <lineage>
        <taxon>Eukaryota</taxon>
        <taxon>Viridiplantae</taxon>
        <taxon>Streptophyta</taxon>
        <taxon>Embryophyta</taxon>
        <taxon>Tracheophyta</taxon>
        <taxon>Spermatophyta</taxon>
        <taxon>Magnoliopsida</taxon>
        <taxon>eudicotyledons</taxon>
        <taxon>Gunneridae</taxon>
        <taxon>Pentapetalae</taxon>
        <taxon>asterids</taxon>
        <taxon>Ericales</taxon>
        <taxon>Ericaceae</taxon>
        <taxon>Ericoideae</taxon>
        <taxon>Rhodoreae</taxon>
        <taxon>Rhododendron</taxon>
    </lineage>
</organism>
<dbReference type="PANTHER" id="PTHR45085">
    <property type="entry name" value="F21J9.14"/>
    <property type="match status" value="1"/>
</dbReference>
<dbReference type="Proteomes" id="UP000823749">
    <property type="component" value="Chromosome 8"/>
</dbReference>
<dbReference type="Gene3D" id="3.40.50.150">
    <property type="entry name" value="Vaccinia Virus protein VP39"/>
    <property type="match status" value="1"/>
</dbReference>
<dbReference type="GO" id="GO:0009820">
    <property type="term" value="P:alkaloid metabolic process"/>
    <property type="evidence" value="ECO:0007669"/>
    <property type="project" value="UniProtKB-KW"/>
</dbReference>
<dbReference type="PROSITE" id="PS50103">
    <property type="entry name" value="ZF_C3H1"/>
    <property type="match status" value="1"/>
</dbReference>
<name>A0AAV6J9R2_9ERIC</name>
<dbReference type="InterPro" id="IPR036855">
    <property type="entry name" value="Znf_CCCH_sf"/>
</dbReference>
<comment type="caution">
    <text evidence="7">The sequence shown here is derived from an EMBL/GenBank/DDBJ whole genome shotgun (WGS) entry which is preliminary data.</text>
</comment>
<sequence>MVSNTSTNKAPQKKAAPATAKRGGKAVAAATVDDAAKRAAKKKADDVAKKAAQKKAAQKKADGVVKNAAVAAKKRVGKPMVAAASFKAAATVDDIAKKTAAATAKRVGKAVAAAASFKAAATVFYVGDGGYPLRIPDQTSTGVRCCHPPSRDIQPAKENMREKEENTEKPGLVQCKIGSVEGKYKHCRGKIPVAPIAESNFLGLPIRPGKKDCSYYMLNGFCKYESNCRFNHPDPTPMEGGDAPSVCGSDGSGPSQGAFQPTVVSLSPPRTANKTVPCVPVVFSPTHKVPPSIGEWDGEWDGYQNTTIMDTPQPHRFLTTTIVAPSPTTTSSSPPELPATIDSRLPASPTTTDGTPLTSPTLVEEDDPKLVKASRYRILCEKMVKLCARSCELKAAFEFVNTTMDSMCAEVDKMFLEEGDSIDKGIEQLEVLDPELLPVNGLKKRVKLRRVGRRLRKKVISKPTRLGQISFLYISISLNYSGMNPFSPKLPVILKPFILSLLLSLSFLAFLSLQPPRHTHQPATAATHSPDLRIRPGYASYDAYIQRQLNKTLNPKLRKIWTTRDWTRKVRVFSQFFASLQQRGLLHNESKALCIGARVGQEVEALKRVGVPDSVGMDLVPYPPLVVEGDFHHQPFDNETFDFEFSNVFDHALYPWEFAAEIERTLKPGGVCVLHVAVSKRADKYSANDLYSVDPLVKLFKRCEVVEVRGVDGFGLDTEVVFRKKKKEERL</sequence>
<proteinExistence type="predicted"/>
<keyword evidence="8" id="KW-1185">Reference proteome</keyword>
<dbReference type="SMART" id="SM00356">
    <property type="entry name" value="ZnF_C3H1"/>
    <property type="match status" value="1"/>
</dbReference>
<feature type="compositionally biased region" description="Polar residues" evidence="5">
    <location>
        <begin position="252"/>
        <end position="261"/>
    </location>
</feature>
<keyword evidence="3 4" id="KW-0862">Zinc</keyword>
<feature type="region of interest" description="Disordered" evidence="5">
    <location>
        <begin position="1"/>
        <end position="24"/>
    </location>
</feature>
<dbReference type="GO" id="GO:0008270">
    <property type="term" value="F:zinc ion binding"/>
    <property type="evidence" value="ECO:0007669"/>
    <property type="project" value="UniProtKB-KW"/>
</dbReference>
<dbReference type="Pfam" id="PF00642">
    <property type="entry name" value="zf-CCCH"/>
    <property type="match status" value="1"/>
</dbReference>
<gene>
    <name evidence="7" type="ORF">RHGRI_024508</name>
</gene>
<dbReference type="SUPFAM" id="SSF53335">
    <property type="entry name" value="S-adenosyl-L-methionine-dependent methyltransferases"/>
    <property type="match status" value="1"/>
</dbReference>
<dbReference type="PANTHER" id="PTHR45085:SF8">
    <property type="entry name" value="METHYLTRANSFERASE TYPE 11 DOMAIN-CONTAINING PROTEIN"/>
    <property type="match status" value="1"/>
</dbReference>
<keyword evidence="2 4" id="KW-0863">Zinc-finger</keyword>
<dbReference type="InterPro" id="IPR013216">
    <property type="entry name" value="Methyltransf_11"/>
</dbReference>
<evidence type="ECO:0000256" key="2">
    <source>
        <dbReference type="ARBA" id="ARBA00022771"/>
    </source>
</evidence>
<keyword evidence="1 4" id="KW-0479">Metal-binding</keyword>
<feature type="compositionally biased region" description="Low complexity" evidence="5">
    <location>
        <begin position="348"/>
        <end position="362"/>
    </location>
</feature>
<dbReference type="CDD" id="cd02440">
    <property type="entry name" value="AdoMet_MTases"/>
    <property type="match status" value="1"/>
</dbReference>
<feature type="compositionally biased region" description="Low complexity" evidence="5">
    <location>
        <begin position="9"/>
        <end position="24"/>
    </location>
</feature>
<accession>A0AAV6J9R2</accession>
<evidence type="ECO:0000313" key="7">
    <source>
        <dbReference type="EMBL" id="KAG5537082.1"/>
    </source>
</evidence>
<dbReference type="AlphaFoldDB" id="A0AAV6J9R2"/>
<dbReference type="EMBL" id="JACTNZ010000008">
    <property type="protein sequence ID" value="KAG5537082.1"/>
    <property type="molecule type" value="Genomic_DNA"/>
</dbReference>
<evidence type="ECO:0000313" key="8">
    <source>
        <dbReference type="Proteomes" id="UP000823749"/>
    </source>
</evidence>
<dbReference type="Pfam" id="PF08241">
    <property type="entry name" value="Methyltransf_11"/>
    <property type="match status" value="1"/>
</dbReference>
<feature type="region of interest" description="Disordered" evidence="5">
    <location>
        <begin position="239"/>
        <end position="261"/>
    </location>
</feature>
<evidence type="ECO:0000256" key="3">
    <source>
        <dbReference type="ARBA" id="ARBA00022833"/>
    </source>
</evidence>
<evidence type="ECO:0000256" key="5">
    <source>
        <dbReference type="SAM" id="MobiDB-lite"/>
    </source>
</evidence>